<keyword evidence="2" id="KW-0238">DNA-binding</keyword>
<accession>A0A2I0SU76</accession>
<comment type="caution">
    <text evidence="5">The sequence shown here is derived from an EMBL/GenBank/DDBJ whole genome shotgun (WGS) entry which is preliminary data.</text>
</comment>
<gene>
    <name evidence="5" type="ORF">CW362_07830</name>
</gene>
<feature type="domain" description="HTH araC/xylS-type" evidence="4">
    <location>
        <begin position="220"/>
        <end position="323"/>
    </location>
</feature>
<dbReference type="InterPro" id="IPR035418">
    <property type="entry name" value="AraC-bd_2"/>
</dbReference>
<organism evidence="5 6">
    <name type="scientific">Streptomyces populi</name>
    <dbReference type="NCBI Taxonomy" id="2058924"/>
    <lineage>
        <taxon>Bacteria</taxon>
        <taxon>Bacillati</taxon>
        <taxon>Actinomycetota</taxon>
        <taxon>Actinomycetes</taxon>
        <taxon>Kitasatosporales</taxon>
        <taxon>Streptomycetaceae</taxon>
        <taxon>Streptomyces</taxon>
    </lineage>
</organism>
<evidence type="ECO:0000313" key="6">
    <source>
        <dbReference type="Proteomes" id="UP000236178"/>
    </source>
</evidence>
<keyword evidence="1" id="KW-0805">Transcription regulation</keyword>
<dbReference type="InterPro" id="IPR050204">
    <property type="entry name" value="AraC_XylS_family_regulators"/>
</dbReference>
<dbReference type="InterPro" id="IPR018062">
    <property type="entry name" value="HTH_AraC-typ_CS"/>
</dbReference>
<dbReference type="AlphaFoldDB" id="A0A2I0SU76"/>
<dbReference type="Gene3D" id="1.10.10.60">
    <property type="entry name" value="Homeodomain-like"/>
    <property type="match status" value="1"/>
</dbReference>
<dbReference type="OrthoDB" id="9799345at2"/>
<dbReference type="Pfam" id="PF14525">
    <property type="entry name" value="AraC_binding_2"/>
    <property type="match status" value="1"/>
</dbReference>
<evidence type="ECO:0000256" key="3">
    <source>
        <dbReference type="ARBA" id="ARBA00023163"/>
    </source>
</evidence>
<dbReference type="EMBL" id="PJOS01000010">
    <property type="protein sequence ID" value="PKT73470.1"/>
    <property type="molecule type" value="Genomic_DNA"/>
</dbReference>
<dbReference type="PROSITE" id="PS00041">
    <property type="entry name" value="HTH_ARAC_FAMILY_1"/>
    <property type="match status" value="1"/>
</dbReference>
<protein>
    <submittedName>
        <fullName evidence="5">AraC family transcriptional regulator</fullName>
    </submittedName>
</protein>
<dbReference type="SMART" id="SM00342">
    <property type="entry name" value="HTH_ARAC"/>
    <property type="match status" value="1"/>
</dbReference>
<evidence type="ECO:0000256" key="2">
    <source>
        <dbReference type="ARBA" id="ARBA00023125"/>
    </source>
</evidence>
<sequence>MIGIEFRSDDIPEADRFDFWREMVSRTRSPCDITSTHITDFWARHRLMELGPVTVWPTSFRPARYRRSPRLVRQSDPELYHLTLLLDGRMALDHVGRTDVFGPGDLHIADSSQPYDLRPVDQEDPGAVRGIGVDLPKSLLPLPAHRVRELLGRALPGSVGTAVLLTEFLLGVERQADLLEPRDAPRLGTATIDLVSAWLAHLLDSEAALPPESRQQVMARRVHAFIRRNLHDPELTPPAIAGAHHISLSYLHRIFPPHNDGETVAACIRRLRLEGARRDLADPAHRTTAIHTVAARWGIPRASDLTRSFRAAYGLSPREYRLQALTGARNEGAVDAAPTIRGGSANTG</sequence>
<dbReference type="PANTHER" id="PTHR46796:SF6">
    <property type="entry name" value="ARAC SUBFAMILY"/>
    <property type="match status" value="1"/>
</dbReference>
<dbReference type="PROSITE" id="PS01124">
    <property type="entry name" value="HTH_ARAC_FAMILY_2"/>
    <property type="match status" value="1"/>
</dbReference>
<evidence type="ECO:0000313" key="5">
    <source>
        <dbReference type="EMBL" id="PKT73470.1"/>
    </source>
</evidence>
<name>A0A2I0SU76_9ACTN</name>
<dbReference type="SUPFAM" id="SSF46689">
    <property type="entry name" value="Homeodomain-like"/>
    <property type="match status" value="1"/>
</dbReference>
<dbReference type="InterPro" id="IPR018060">
    <property type="entry name" value="HTH_AraC"/>
</dbReference>
<dbReference type="Proteomes" id="UP000236178">
    <property type="component" value="Unassembled WGS sequence"/>
</dbReference>
<dbReference type="PANTHER" id="PTHR46796">
    <property type="entry name" value="HTH-TYPE TRANSCRIPTIONAL ACTIVATOR RHAS-RELATED"/>
    <property type="match status" value="1"/>
</dbReference>
<proteinExistence type="predicted"/>
<dbReference type="RefSeq" id="WP_103548637.1">
    <property type="nucleotide sequence ID" value="NZ_JBHJSK010000011.1"/>
</dbReference>
<reference evidence="5 6" key="1">
    <citation type="submission" date="2017-12" db="EMBL/GenBank/DDBJ databases">
        <title>Streptomyces populusis sp. nov., a novel endophytic actinobacterium isolated from stems of Populus adenopoda Maxim.</title>
        <authorList>
            <person name="Wang Z."/>
        </authorList>
    </citation>
    <scope>NUCLEOTIDE SEQUENCE [LARGE SCALE GENOMIC DNA]</scope>
    <source>
        <strain evidence="5 6">A249</strain>
    </source>
</reference>
<dbReference type="InterPro" id="IPR009057">
    <property type="entry name" value="Homeodomain-like_sf"/>
</dbReference>
<dbReference type="GO" id="GO:0003700">
    <property type="term" value="F:DNA-binding transcription factor activity"/>
    <property type="evidence" value="ECO:0007669"/>
    <property type="project" value="InterPro"/>
</dbReference>
<keyword evidence="3" id="KW-0804">Transcription</keyword>
<dbReference type="GO" id="GO:0043565">
    <property type="term" value="F:sequence-specific DNA binding"/>
    <property type="evidence" value="ECO:0007669"/>
    <property type="project" value="InterPro"/>
</dbReference>
<evidence type="ECO:0000256" key="1">
    <source>
        <dbReference type="ARBA" id="ARBA00023015"/>
    </source>
</evidence>
<evidence type="ECO:0000259" key="4">
    <source>
        <dbReference type="PROSITE" id="PS01124"/>
    </source>
</evidence>
<keyword evidence="6" id="KW-1185">Reference proteome</keyword>
<dbReference type="Pfam" id="PF12833">
    <property type="entry name" value="HTH_18"/>
    <property type="match status" value="1"/>
</dbReference>